<accession>A0ABR1T0A9</accession>
<organism evidence="3 4">
    <name type="scientific">Apiospora rasikravindrae</name>
    <dbReference type="NCBI Taxonomy" id="990691"/>
    <lineage>
        <taxon>Eukaryota</taxon>
        <taxon>Fungi</taxon>
        <taxon>Dikarya</taxon>
        <taxon>Ascomycota</taxon>
        <taxon>Pezizomycotina</taxon>
        <taxon>Sordariomycetes</taxon>
        <taxon>Xylariomycetidae</taxon>
        <taxon>Amphisphaeriales</taxon>
        <taxon>Apiosporaceae</taxon>
        <taxon>Apiospora</taxon>
    </lineage>
</organism>
<evidence type="ECO:0000313" key="3">
    <source>
        <dbReference type="EMBL" id="KAK8040014.1"/>
    </source>
</evidence>
<dbReference type="EMBL" id="JAQQWK010000006">
    <property type="protein sequence ID" value="KAK8040014.1"/>
    <property type="molecule type" value="Genomic_DNA"/>
</dbReference>
<feature type="transmembrane region" description="Helical" evidence="2">
    <location>
        <begin position="30"/>
        <end position="54"/>
    </location>
</feature>
<gene>
    <name evidence="3" type="ORF">PG993_008425</name>
</gene>
<feature type="non-terminal residue" evidence="3">
    <location>
        <position position="1201"/>
    </location>
</feature>
<feature type="transmembrane region" description="Helical" evidence="2">
    <location>
        <begin position="136"/>
        <end position="159"/>
    </location>
</feature>
<evidence type="ECO:0000256" key="2">
    <source>
        <dbReference type="SAM" id="Phobius"/>
    </source>
</evidence>
<feature type="transmembrane region" description="Helical" evidence="2">
    <location>
        <begin position="697"/>
        <end position="717"/>
    </location>
</feature>
<proteinExistence type="predicted"/>
<feature type="region of interest" description="Disordered" evidence="1">
    <location>
        <begin position="1172"/>
        <end position="1201"/>
    </location>
</feature>
<dbReference type="InterPro" id="IPR021840">
    <property type="entry name" value="DUF3433"/>
</dbReference>
<dbReference type="PANTHER" id="PTHR37544">
    <property type="entry name" value="SPRAY-RELATED"/>
    <property type="match status" value="1"/>
</dbReference>
<feature type="transmembrane region" description="Helical" evidence="2">
    <location>
        <begin position="66"/>
        <end position="84"/>
    </location>
</feature>
<comment type="caution">
    <text evidence="3">The sequence shown here is derived from an EMBL/GenBank/DDBJ whole genome shotgun (WGS) entry which is preliminary data.</text>
</comment>
<keyword evidence="2" id="KW-0472">Membrane</keyword>
<dbReference type="Proteomes" id="UP001444661">
    <property type="component" value="Unassembled WGS sequence"/>
</dbReference>
<protein>
    <submittedName>
        <fullName evidence="3">Uncharacterized protein</fullName>
    </submittedName>
</protein>
<feature type="transmembrane region" description="Helical" evidence="2">
    <location>
        <begin position="654"/>
        <end position="677"/>
    </location>
</feature>
<keyword evidence="4" id="KW-1185">Reference proteome</keyword>
<feature type="compositionally biased region" description="Basic and acidic residues" evidence="1">
    <location>
        <begin position="984"/>
        <end position="993"/>
    </location>
</feature>
<keyword evidence="2" id="KW-0812">Transmembrane</keyword>
<dbReference type="Pfam" id="PF11915">
    <property type="entry name" value="DUF3433"/>
    <property type="match status" value="2"/>
</dbReference>
<evidence type="ECO:0000313" key="4">
    <source>
        <dbReference type="Proteomes" id="UP001444661"/>
    </source>
</evidence>
<feature type="transmembrane region" description="Helical" evidence="2">
    <location>
        <begin position="538"/>
        <end position="561"/>
    </location>
</feature>
<evidence type="ECO:0000256" key="1">
    <source>
        <dbReference type="SAM" id="MobiDB-lite"/>
    </source>
</evidence>
<dbReference type="PANTHER" id="PTHR37544:SF1">
    <property type="entry name" value="PHOSPHORIBOSYLAMINOIMIDAZOLE-SUCCINOCARBOXAMIDE SYNTHASE"/>
    <property type="match status" value="1"/>
</dbReference>
<name>A0ABR1T0A9_9PEZI</name>
<feature type="transmembrane region" description="Helical" evidence="2">
    <location>
        <begin position="766"/>
        <end position="787"/>
    </location>
</feature>
<sequence>MFPQPPPVPTADGHDTGKPRRRHIWLRKSIVLAFLSVFLACAAALVFLCLFAQQQGGLRLRWRRNHYLWTYGPTAILALVLSLWRRVDSVYRLNQPWWCLLAGRPVPSSESVLLDYTSPFFVTTFIRALRLRHYPVAASVFIFTLLKLIILASTAVFFVGPSSKPVTVPVAYTSRFSGSDLWTDPSYLKPSDQNRSELWDMFAPYQVQTGENEARFLGSDRASWAYLARLNDDMQDIGGQGAAHQGYDLSGAGVNLTSAAIPVDVFVPKITCEAATLTDDGQNSPWPNETHILYRIESATCASNSLVLNGDQVSEEHPFRTTTFKTQTQKFSPVNCTVGSTADTRYAIAMAQFTAHQVLLPKPEEAAMNRSFNTSYEPGRYAAAVCRIEYGIVSTVATHHASTGRLEFPSDWANTEAMVLPNLTNYDLGTILRSDVVRASSSLFVDTTTPESSWSEWSRYDGLNFNALFELMHAKAGFPDHSLATFSSPEFAEYAELVLEGLASEFARISLLVPQAGANVTANVTGLVIEDRLHLAPFALWTMVSAFVLGAIVCIAIILTVPESRWQLGNASSIAVHASILASSPTTKMALQEADQCRGRVLRMGLAGTRFWLDTSGLRPSLRLSEVPAGLPGALPLKMTTTRERGWIPQTARLSVVATTLAYPVLLITALEILLSFSNKREGLLDLDESGPMTSVYAIRIGSTLAVFLVATMFNNLEFTIGSLIPFIRLRQGSVPAQDSIAFSPLSKLPLTVFFQTLRPRHIGAAASYLAAMLGAFLTIAVSGLWVTTQPIAVEQPSGAFLQMWDPAGLNNTARYGVAMRELNSVRHGGTPGASLIVDNVVLPRIVLDPALSGIGGADDQNGSNYTYFGVPALRPVLDCTEVPQEDISVTFNEAGLYWSFILDTTRPSACSGGGGPEEDQIGYAVTFNSDYLASFTDLQSMTPGSRCLYSVAVVGHAPDLTALVCVQRVEELRADVTYEGDPRLDKLSKDQPPRLYPLEPEHRLRNGSFGTSALYFDIQYLTQHYWTDFPEPPTGDVDNFFYHIAAKPGSGTPYEDFTGPGPEKAYPPTRSAASRSTPPSKILLQALLGGMAVLGTIAYGSVRLRGVLPRAPYTIASVMGFLAGSQLCDPDVVTLPADLGRMTDGEARAAFEGWVFSLGWWAAAGKSGDATPNTMVDDRSAEMGQAQGSESLTRRTVGDS</sequence>
<feature type="region of interest" description="Disordered" evidence="1">
    <location>
        <begin position="984"/>
        <end position="1003"/>
    </location>
</feature>
<keyword evidence="2" id="KW-1133">Transmembrane helix</keyword>
<feature type="region of interest" description="Disordered" evidence="1">
    <location>
        <begin position="1053"/>
        <end position="1077"/>
    </location>
</feature>
<reference evidence="3 4" key="1">
    <citation type="submission" date="2023-01" db="EMBL/GenBank/DDBJ databases">
        <title>Analysis of 21 Apiospora genomes using comparative genomics revels a genus with tremendous synthesis potential of carbohydrate active enzymes and secondary metabolites.</title>
        <authorList>
            <person name="Sorensen T."/>
        </authorList>
    </citation>
    <scope>NUCLEOTIDE SEQUENCE [LARGE SCALE GENOMIC DNA]</scope>
    <source>
        <strain evidence="3 4">CBS 33761</strain>
    </source>
</reference>